<feature type="transmembrane region" description="Helical" evidence="6">
    <location>
        <begin position="365"/>
        <end position="384"/>
    </location>
</feature>
<dbReference type="PANTHER" id="PTHR43124">
    <property type="entry name" value="PURINE EFFLUX PUMP PBUE"/>
    <property type="match status" value="1"/>
</dbReference>
<dbReference type="PROSITE" id="PS50850">
    <property type="entry name" value="MFS"/>
    <property type="match status" value="1"/>
</dbReference>
<proteinExistence type="predicted"/>
<dbReference type="InterPro" id="IPR036259">
    <property type="entry name" value="MFS_trans_sf"/>
</dbReference>
<feature type="transmembrane region" description="Helical" evidence="6">
    <location>
        <begin position="245"/>
        <end position="265"/>
    </location>
</feature>
<feature type="transmembrane region" description="Helical" evidence="6">
    <location>
        <begin position="108"/>
        <end position="125"/>
    </location>
</feature>
<dbReference type="AlphaFoldDB" id="A0A316EGY9"/>
<dbReference type="EMBL" id="QGGR01000034">
    <property type="protein sequence ID" value="PWK31192.1"/>
    <property type="molecule type" value="Genomic_DNA"/>
</dbReference>
<evidence type="ECO:0000256" key="2">
    <source>
        <dbReference type="ARBA" id="ARBA00022475"/>
    </source>
</evidence>
<comment type="subcellular location">
    <subcellularLocation>
        <location evidence="1">Cell membrane</location>
        <topology evidence="1">Multi-pass membrane protein</topology>
    </subcellularLocation>
</comment>
<evidence type="ECO:0000256" key="5">
    <source>
        <dbReference type="ARBA" id="ARBA00023136"/>
    </source>
</evidence>
<evidence type="ECO:0000256" key="4">
    <source>
        <dbReference type="ARBA" id="ARBA00022989"/>
    </source>
</evidence>
<evidence type="ECO:0000259" key="7">
    <source>
        <dbReference type="PROSITE" id="PS50850"/>
    </source>
</evidence>
<dbReference type="Gene3D" id="1.20.1250.20">
    <property type="entry name" value="MFS general substrate transporter like domains"/>
    <property type="match status" value="2"/>
</dbReference>
<dbReference type="GO" id="GO:0005886">
    <property type="term" value="C:plasma membrane"/>
    <property type="evidence" value="ECO:0007669"/>
    <property type="project" value="UniProtKB-SubCell"/>
</dbReference>
<gene>
    <name evidence="8" type="ORF">BC793_1348</name>
</gene>
<evidence type="ECO:0000256" key="6">
    <source>
        <dbReference type="SAM" id="Phobius"/>
    </source>
</evidence>
<feature type="transmembrane region" description="Helical" evidence="6">
    <location>
        <begin position="78"/>
        <end position="96"/>
    </location>
</feature>
<feature type="transmembrane region" description="Helical" evidence="6">
    <location>
        <begin position="336"/>
        <end position="359"/>
    </location>
</feature>
<dbReference type="Pfam" id="PF07690">
    <property type="entry name" value="MFS_1"/>
    <property type="match status" value="1"/>
</dbReference>
<feature type="transmembrane region" description="Helical" evidence="6">
    <location>
        <begin position="43"/>
        <end position="62"/>
    </location>
</feature>
<evidence type="ECO:0000256" key="3">
    <source>
        <dbReference type="ARBA" id="ARBA00022692"/>
    </source>
</evidence>
<name>A0A316EGY9_9ACTN</name>
<keyword evidence="4 6" id="KW-1133">Transmembrane helix</keyword>
<feature type="domain" description="Major facilitator superfamily (MFS) profile" evidence="7">
    <location>
        <begin position="12"/>
        <end position="392"/>
    </location>
</feature>
<reference evidence="8 9" key="1">
    <citation type="submission" date="2018-05" db="EMBL/GenBank/DDBJ databases">
        <title>Genomic Encyclopedia of Archaeal and Bacterial Type Strains, Phase II (KMG-II): from individual species to whole genera.</title>
        <authorList>
            <person name="Goeker M."/>
        </authorList>
    </citation>
    <scope>NUCLEOTIDE SEQUENCE [LARGE SCALE GENOMIC DNA]</scope>
    <source>
        <strain evidence="8 9">DSM 45184</strain>
    </source>
</reference>
<evidence type="ECO:0000313" key="9">
    <source>
        <dbReference type="Proteomes" id="UP000245697"/>
    </source>
</evidence>
<protein>
    <submittedName>
        <fullName evidence="8">Nitrate/nitrite transporter NarK</fullName>
    </submittedName>
</protein>
<feature type="transmembrane region" description="Helical" evidence="6">
    <location>
        <begin position="211"/>
        <end position="233"/>
    </location>
</feature>
<evidence type="ECO:0000313" key="8">
    <source>
        <dbReference type="EMBL" id="PWK31192.1"/>
    </source>
</evidence>
<dbReference type="PANTHER" id="PTHR43124:SF3">
    <property type="entry name" value="CHLORAMPHENICOL EFFLUX PUMP RV0191"/>
    <property type="match status" value="1"/>
</dbReference>
<evidence type="ECO:0000256" key="1">
    <source>
        <dbReference type="ARBA" id="ARBA00004651"/>
    </source>
</evidence>
<feature type="transmembrane region" description="Helical" evidence="6">
    <location>
        <begin position="277"/>
        <end position="297"/>
    </location>
</feature>
<keyword evidence="3 6" id="KW-0812">Transmembrane</keyword>
<comment type="caution">
    <text evidence="8">The sequence shown here is derived from an EMBL/GenBank/DDBJ whole genome shotgun (WGS) entry which is preliminary data.</text>
</comment>
<feature type="transmembrane region" description="Helical" evidence="6">
    <location>
        <begin position="164"/>
        <end position="185"/>
    </location>
</feature>
<dbReference type="InterPro" id="IPR011701">
    <property type="entry name" value="MFS"/>
</dbReference>
<organism evidence="8 9">
    <name type="scientific">Actinoplanes xinjiangensis</name>
    <dbReference type="NCBI Taxonomy" id="512350"/>
    <lineage>
        <taxon>Bacteria</taxon>
        <taxon>Bacillati</taxon>
        <taxon>Actinomycetota</taxon>
        <taxon>Actinomycetes</taxon>
        <taxon>Micromonosporales</taxon>
        <taxon>Micromonosporaceae</taxon>
        <taxon>Actinoplanes</taxon>
    </lineage>
</organism>
<dbReference type="RefSeq" id="WP_239170629.1">
    <property type="nucleotide sequence ID" value="NZ_BONA01000090.1"/>
</dbReference>
<accession>A0A316EGY9</accession>
<dbReference type="Proteomes" id="UP000245697">
    <property type="component" value="Unassembled WGS sequence"/>
</dbReference>
<dbReference type="InterPro" id="IPR020846">
    <property type="entry name" value="MFS_dom"/>
</dbReference>
<keyword evidence="2" id="KW-1003">Cell membrane</keyword>
<keyword evidence="9" id="KW-1185">Reference proteome</keyword>
<dbReference type="SUPFAM" id="SSF103473">
    <property type="entry name" value="MFS general substrate transporter"/>
    <property type="match status" value="1"/>
</dbReference>
<feature type="transmembrane region" description="Helical" evidence="6">
    <location>
        <begin position="137"/>
        <end position="158"/>
    </location>
</feature>
<dbReference type="GO" id="GO:0022857">
    <property type="term" value="F:transmembrane transporter activity"/>
    <property type="evidence" value="ECO:0007669"/>
    <property type="project" value="InterPro"/>
</dbReference>
<feature type="transmembrane region" description="Helical" evidence="6">
    <location>
        <begin position="12"/>
        <end position="37"/>
    </location>
</feature>
<sequence length="403" mass="42894">MTISDTRSRRPIITVLVVCQSSIGLIFGGIGLFLPLIRTDLGLTFTQAGTLAAASNLTYALMQVPSGYLADRFTPRRLFMIGLLGMNLLAMLFAVLDSYPLLLIDQALAGFFRALVFTPGMLLMTRLFPSGRRATAMGLYVVGGFSSNILLSAVGPLLVGPLGWRLLFLLFAGFGLLSLLLYRFLAGPATPQKTISTVRFTELPHLIRKRIVQLTGVIQFTRLAVAQGFTFWLPTYLVVDRGQSLAAAGLVAAAASAISAPVNYLGGYLSDRINRPLLVIGASLTALTVGLTLLTYVPGMIGVLGVVALISLAIQIYFGPLFALPLQVLGDRNAGLISGFGNFCANLGSFTFVYALGAVKDTTGSFRAGFLSLAALCLVALLATRLTRPLLRPSPPDPPPPPR</sequence>
<keyword evidence="5 6" id="KW-0472">Membrane</keyword>
<feature type="transmembrane region" description="Helical" evidence="6">
    <location>
        <begin position="303"/>
        <end position="324"/>
    </location>
</feature>
<dbReference type="InterPro" id="IPR050189">
    <property type="entry name" value="MFS_Efflux_Transporters"/>
</dbReference>